<evidence type="ECO:0000259" key="8">
    <source>
        <dbReference type="PROSITE" id="PS50110"/>
    </source>
</evidence>
<name>A0ABQ9ATR5_9ROSI</name>
<dbReference type="InterPro" id="IPR006447">
    <property type="entry name" value="Myb_dom_plants"/>
</dbReference>
<keyword evidence="10" id="KW-1185">Reference proteome</keyword>
<evidence type="ECO:0000256" key="3">
    <source>
        <dbReference type="ARBA" id="ARBA00023015"/>
    </source>
</evidence>
<dbReference type="InterPro" id="IPR001005">
    <property type="entry name" value="SANT/Myb"/>
</dbReference>
<evidence type="ECO:0000256" key="6">
    <source>
        <dbReference type="PROSITE-ProRule" id="PRU00169"/>
    </source>
</evidence>
<feature type="domain" description="Response regulatory" evidence="8">
    <location>
        <begin position="28"/>
        <end position="143"/>
    </location>
</feature>
<dbReference type="Pfam" id="PF00072">
    <property type="entry name" value="Response_reg"/>
    <property type="match status" value="1"/>
</dbReference>
<dbReference type="NCBIfam" id="TIGR01557">
    <property type="entry name" value="myb_SHAQKYF"/>
    <property type="match status" value="1"/>
</dbReference>
<reference evidence="9" key="1">
    <citation type="submission" date="2022-10" db="EMBL/GenBank/DDBJ databases">
        <authorList>
            <person name="Hyden B.L."/>
            <person name="Feng K."/>
            <person name="Yates T."/>
            <person name="Jawdy S."/>
            <person name="Smart L.B."/>
            <person name="Muchero W."/>
        </authorList>
    </citation>
    <scope>NUCLEOTIDE SEQUENCE</scope>
    <source>
        <tissue evidence="9">Shoot tip</tissue>
    </source>
</reference>
<dbReference type="PANTHER" id="PTHR43874">
    <property type="entry name" value="TWO-COMPONENT RESPONSE REGULATOR"/>
    <property type="match status" value="1"/>
</dbReference>
<dbReference type="InterPro" id="IPR001789">
    <property type="entry name" value="Sig_transdc_resp-reg_receiver"/>
</dbReference>
<evidence type="ECO:0000256" key="7">
    <source>
        <dbReference type="SAM" id="Coils"/>
    </source>
</evidence>
<evidence type="ECO:0000256" key="1">
    <source>
        <dbReference type="ARBA" id="ARBA00004123"/>
    </source>
</evidence>
<dbReference type="InterPro" id="IPR009057">
    <property type="entry name" value="Homeodomain-like_sf"/>
</dbReference>
<dbReference type="Gene3D" id="1.10.10.60">
    <property type="entry name" value="Homeodomain-like"/>
    <property type="match status" value="1"/>
</dbReference>
<dbReference type="InterPro" id="IPR045279">
    <property type="entry name" value="ARR-like"/>
</dbReference>
<keyword evidence="2" id="KW-0902">Two-component regulatory system</keyword>
<evidence type="ECO:0000313" key="10">
    <source>
        <dbReference type="Proteomes" id="UP001141253"/>
    </source>
</evidence>
<evidence type="ECO:0000256" key="2">
    <source>
        <dbReference type="ARBA" id="ARBA00023012"/>
    </source>
</evidence>
<dbReference type="Gene3D" id="3.40.50.2300">
    <property type="match status" value="1"/>
</dbReference>
<dbReference type="Pfam" id="PF00249">
    <property type="entry name" value="Myb_DNA-binding"/>
    <property type="match status" value="1"/>
</dbReference>
<comment type="caution">
    <text evidence="9">The sequence shown here is derived from an EMBL/GenBank/DDBJ whole genome shotgun (WGS) entry which is preliminary data.</text>
</comment>
<feature type="modified residue" description="4-aspartylphosphate" evidence="6">
    <location>
        <position position="79"/>
    </location>
</feature>
<keyword evidence="4" id="KW-0804">Transcription</keyword>
<proteinExistence type="predicted"/>
<gene>
    <name evidence="9" type="ORF">OIU77_005903</name>
</gene>
<organism evidence="9 10">
    <name type="scientific">Salix suchowensis</name>
    <dbReference type="NCBI Taxonomy" id="1278906"/>
    <lineage>
        <taxon>Eukaryota</taxon>
        <taxon>Viridiplantae</taxon>
        <taxon>Streptophyta</taxon>
        <taxon>Embryophyta</taxon>
        <taxon>Tracheophyta</taxon>
        <taxon>Spermatophyta</taxon>
        <taxon>Magnoliopsida</taxon>
        <taxon>eudicotyledons</taxon>
        <taxon>Gunneridae</taxon>
        <taxon>Pentapetalae</taxon>
        <taxon>rosids</taxon>
        <taxon>fabids</taxon>
        <taxon>Malpighiales</taxon>
        <taxon>Salicaceae</taxon>
        <taxon>Saliceae</taxon>
        <taxon>Salix</taxon>
    </lineage>
</organism>
<accession>A0ABQ9ATR5</accession>
<keyword evidence="7" id="KW-0175">Coiled coil</keyword>
<reference evidence="9" key="2">
    <citation type="journal article" date="2023" name="Int. J. Mol. Sci.">
        <title>De Novo Assembly and Annotation of 11 Diverse Shrub Willow (Salix) Genomes Reveals Novel Gene Organization in Sex-Linked Regions.</title>
        <authorList>
            <person name="Hyden B."/>
            <person name="Feng K."/>
            <person name="Yates T.B."/>
            <person name="Jawdy S."/>
            <person name="Cereghino C."/>
            <person name="Smart L.B."/>
            <person name="Muchero W."/>
        </authorList>
    </citation>
    <scope>NUCLEOTIDE SEQUENCE</scope>
    <source>
        <tissue evidence="9">Shoot tip</tissue>
    </source>
</reference>
<evidence type="ECO:0000256" key="4">
    <source>
        <dbReference type="ARBA" id="ARBA00023163"/>
    </source>
</evidence>
<keyword evidence="3" id="KW-0805">Transcription regulation</keyword>
<feature type="coiled-coil region" evidence="7">
    <location>
        <begin position="240"/>
        <end position="267"/>
    </location>
</feature>
<dbReference type="SUPFAM" id="SSF46689">
    <property type="entry name" value="Homeodomain-like"/>
    <property type="match status" value="1"/>
</dbReference>
<keyword evidence="5" id="KW-0539">Nucleus</keyword>
<dbReference type="SMART" id="SM00448">
    <property type="entry name" value="REC"/>
    <property type="match status" value="1"/>
</dbReference>
<evidence type="ECO:0000313" key="9">
    <source>
        <dbReference type="EMBL" id="KAJ6355408.1"/>
    </source>
</evidence>
<dbReference type="Proteomes" id="UP001141253">
    <property type="component" value="Chromosome 18"/>
</dbReference>
<dbReference type="PROSITE" id="PS50110">
    <property type="entry name" value="RESPONSE_REGULATORY"/>
    <property type="match status" value="1"/>
</dbReference>
<dbReference type="EMBL" id="JAPFFI010000017">
    <property type="protein sequence ID" value="KAJ6355408.1"/>
    <property type="molecule type" value="Genomic_DNA"/>
</dbReference>
<dbReference type="CDD" id="cd17584">
    <property type="entry name" value="REC_typeB_ARR-like"/>
    <property type="match status" value="1"/>
</dbReference>
<keyword evidence="6" id="KW-0597">Phosphoprotein</keyword>
<dbReference type="PANTHER" id="PTHR43874:SF215">
    <property type="entry name" value="RESPONSE REGULATOR, PUTATIVE-RELATED"/>
    <property type="match status" value="1"/>
</dbReference>
<dbReference type="SUPFAM" id="SSF52172">
    <property type="entry name" value="CheY-like"/>
    <property type="match status" value="1"/>
</dbReference>
<comment type="subcellular location">
    <subcellularLocation>
        <location evidence="1">Nucleus</location>
    </subcellularLocation>
</comment>
<protein>
    <recommendedName>
        <fullName evidence="8">Response regulatory domain-containing protein</fullName>
    </recommendedName>
</protein>
<dbReference type="InterPro" id="IPR011006">
    <property type="entry name" value="CheY-like_superfamily"/>
</dbReference>
<sequence>MAKNNNQVTETSMHDDGGGAMFKPADMRVLAIDANVVCLKYLVAILQKCQYRVTSTTLAAEALKILRENKNDYHIVITDVKRLDMDGFKLLEIIGLEMDLPVIMVSAEDSRSSIMKGIRHGARDYLLKPVRIQEMQNIWQHVLRKRLSDSSDKSSSFIEEMIEQESVPSIEPEEEVTRAKEKEIIGSPNGDACSVKKPRVTWSSELHVKFVDCVKKLEASGERVHPKRIREMMNVEGLSRENIASHLQKYRNMLKKHKDKMNQKDNAGSDLNMYGRISATQNGLWSTSEDSTPKSQSLDTSFTDLKRFFFQPSKHNVFQENSLSSNITTGNSLPMPEFKGLNFSACSSSWKSPNEYMGSQTFGQDPGLCNLSPLLCSPAASFKLSFPVLGHNLIDTSPASVLSTPNYFPGEINMGNMVKEISMNLCGGGTSNFREHDSHCAYGDQKSLLLEFMNNEEAKLFMDEEISDMVNQFNSDVNPRL</sequence>
<evidence type="ECO:0000256" key="5">
    <source>
        <dbReference type="ARBA" id="ARBA00023242"/>
    </source>
</evidence>